<organism evidence="1 2">
    <name type="scientific">Lentzea aerocolonigenes</name>
    <name type="common">Lechevalieria aerocolonigenes</name>
    <name type="synonym">Saccharothrix aerocolonigenes</name>
    <dbReference type="NCBI Taxonomy" id="68170"/>
    <lineage>
        <taxon>Bacteria</taxon>
        <taxon>Bacillati</taxon>
        <taxon>Actinomycetota</taxon>
        <taxon>Actinomycetes</taxon>
        <taxon>Pseudonocardiales</taxon>
        <taxon>Pseudonocardiaceae</taxon>
        <taxon>Lentzea</taxon>
    </lineage>
</organism>
<sequence>MKIWAVVVLVLAVLPWGGAALLDHSASPRTENIEAPRWLTLEAQDKKLRVEVSPGWVLVNPGESSTATVQRGDATVLFEARKATTDEPRRHFGRIARSFDRSGVEVADGAEFRTRKEFAALRGVAVAEGRLGELVVLSKNKAVMSVLWLHTPSSDEHAADVVRMIESIEEAS</sequence>
<accession>A0A0F0H0Y2</accession>
<gene>
    <name evidence="1" type="ORF">UK23_14720</name>
</gene>
<dbReference type="PATRIC" id="fig|68170.10.peg.3159"/>
<protein>
    <submittedName>
        <fullName evidence="1">Uncharacterized protein</fullName>
    </submittedName>
</protein>
<dbReference type="RefSeq" id="WP_045312068.1">
    <property type="nucleotide sequence ID" value="NZ_JYJG01000087.1"/>
</dbReference>
<evidence type="ECO:0000313" key="2">
    <source>
        <dbReference type="Proteomes" id="UP000033393"/>
    </source>
</evidence>
<name>A0A0F0H0Y2_LENAE</name>
<dbReference type="EMBL" id="JYJG01000087">
    <property type="protein sequence ID" value="KJK49230.1"/>
    <property type="molecule type" value="Genomic_DNA"/>
</dbReference>
<keyword evidence="2" id="KW-1185">Reference proteome</keyword>
<proteinExistence type="predicted"/>
<dbReference type="Proteomes" id="UP000033393">
    <property type="component" value="Unassembled WGS sequence"/>
</dbReference>
<evidence type="ECO:0000313" key="1">
    <source>
        <dbReference type="EMBL" id="KJK49230.1"/>
    </source>
</evidence>
<dbReference type="AlphaFoldDB" id="A0A0F0H0Y2"/>
<comment type="caution">
    <text evidence="1">The sequence shown here is derived from an EMBL/GenBank/DDBJ whole genome shotgun (WGS) entry which is preliminary data.</text>
</comment>
<reference evidence="1 2" key="1">
    <citation type="submission" date="2015-02" db="EMBL/GenBank/DDBJ databases">
        <authorList>
            <person name="Ju K.-S."/>
            <person name="Doroghazi J.R."/>
            <person name="Metcalf W."/>
        </authorList>
    </citation>
    <scope>NUCLEOTIDE SEQUENCE [LARGE SCALE GENOMIC DNA]</scope>
    <source>
        <strain evidence="1 2">NRRL B-16140</strain>
    </source>
</reference>